<protein>
    <submittedName>
        <fullName evidence="2">Peptidase M16 domain-containing protein</fullName>
    </submittedName>
</protein>
<organism evidence="2">
    <name type="scientific">gut metagenome</name>
    <dbReference type="NCBI Taxonomy" id="749906"/>
    <lineage>
        <taxon>unclassified sequences</taxon>
        <taxon>metagenomes</taxon>
        <taxon>organismal metagenomes</taxon>
    </lineage>
</organism>
<evidence type="ECO:0000313" key="2">
    <source>
        <dbReference type="EMBL" id="EJX06393.1"/>
    </source>
</evidence>
<dbReference type="InterPro" id="IPR007863">
    <property type="entry name" value="Peptidase_M16_C"/>
</dbReference>
<dbReference type="NCBIfam" id="NF047422">
    <property type="entry name" value="YfmF_fam"/>
    <property type="match status" value="1"/>
</dbReference>
<dbReference type="EMBL" id="AMCI01001175">
    <property type="protein sequence ID" value="EJX06393.1"/>
    <property type="molecule type" value="Genomic_DNA"/>
</dbReference>
<accession>J9GUC3</accession>
<proteinExistence type="predicted"/>
<reference evidence="2" key="1">
    <citation type="journal article" date="2012" name="PLoS ONE">
        <title>Gene sets for utilization of primary and secondary nutrition supplies in the distal gut of endangered iberian lynx.</title>
        <authorList>
            <person name="Alcaide M."/>
            <person name="Messina E."/>
            <person name="Richter M."/>
            <person name="Bargiela R."/>
            <person name="Peplies J."/>
            <person name="Huws S.A."/>
            <person name="Newbold C.J."/>
            <person name="Golyshin P.N."/>
            <person name="Simon M.A."/>
            <person name="Lopez G."/>
            <person name="Yakimov M.M."/>
            <person name="Ferrer M."/>
        </authorList>
    </citation>
    <scope>NUCLEOTIDE SEQUENCE</scope>
</reference>
<dbReference type="PANTHER" id="PTHR11851">
    <property type="entry name" value="METALLOPROTEASE"/>
    <property type="match status" value="1"/>
</dbReference>
<feature type="domain" description="Peptidase M16 C-terminal" evidence="1">
    <location>
        <begin position="144"/>
        <end position="318"/>
    </location>
</feature>
<dbReference type="InterPro" id="IPR011249">
    <property type="entry name" value="Metalloenz_LuxS/M16"/>
</dbReference>
<sequence length="391" mass="43454">MNALIPYVLRRGTVQYVDMEAISARLDELYGVAIEPVVRRIGEIQCFGFYASIPEDDFLPEGQKVLRESCSLMAEMLISPATRGGLFQPQYVDSEKEKLLQIIRGRINNKEGYAVTRCVEEMCCYEDFAVSALGSESECENVHYRALTKHYHKMLQSCPIEIFYCGRSSKKAVVSALTDALMPLPRGEIDYDIGTDVRMNAVEDKPRYVEEVMEVGQGKLCMGFRLGECMEDPDIAAINVFSAVFGGGTSSKLFANVREKLSLCYYASSAVNIAKGIMLVASGIEFKNFDRAKSEILAQLDAIRAGDISDDELKSAKSGVASDLRSFMDSKGELEGFYLTRALQGEDYSPTDMALLVDEVTKDQVVKVAQSVELDLIYFLKGMEEQENAEP</sequence>
<dbReference type="Gene3D" id="3.30.830.10">
    <property type="entry name" value="Metalloenzyme, LuxS/M16 peptidase-like"/>
    <property type="match status" value="2"/>
</dbReference>
<evidence type="ECO:0000259" key="1">
    <source>
        <dbReference type="Pfam" id="PF05193"/>
    </source>
</evidence>
<gene>
    <name evidence="2" type="ORF">EVA_05498</name>
</gene>
<dbReference type="Pfam" id="PF05193">
    <property type="entry name" value="Peptidase_M16_C"/>
    <property type="match status" value="1"/>
</dbReference>
<dbReference type="PANTHER" id="PTHR11851:SF186">
    <property type="entry name" value="INACTIVE METALLOPROTEASE YMFF-RELATED"/>
    <property type="match status" value="1"/>
</dbReference>
<dbReference type="SUPFAM" id="SSF63411">
    <property type="entry name" value="LuxS/MPP-like metallohydrolase"/>
    <property type="match status" value="2"/>
</dbReference>
<dbReference type="GO" id="GO:0046872">
    <property type="term" value="F:metal ion binding"/>
    <property type="evidence" value="ECO:0007669"/>
    <property type="project" value="InterPro"/>
</dbReference>
<dbReference type="AlphaFoldDB" id="J9GUC3"/>
<dbReference type="InterPro" id="IPR050361">
    <property type="entry name" value="MPP/UQCRC_Complex"/>
</dbReference>
<name>J9GUC3_9ZZZZ</name>
<comment type="caution">
    <text evidence="2">The sequence shown here is derived from an EMBL/GenBank/DDBJ whole genome shotgun (WGS) entry which is preliminary data.</text>
</comment>